<dbReference type="OrthoDB" id="6359816at2759"/>
<dbReference type="PROSITE" id="PS50097">
    <property type="entry name" value="BTB"/>
    <property type="match status" value="1"/>
</dbReference>
<dbReference type="Pfam" id="PF00651">
    <property type="entry name" value="BTB"/>
    <property type="match status" value="1"/>
</dbReference>
<evidence type="ECO:0000313" key="3">
    <source>
        <dbReference type="Proteomes" id="UP000186601"/>
    </source>
</evidence>
<keyword evidence="3" id="KW-1185">Reference proteome</keyword>
<dbReference type="SUPFAM" id="SSF54695">
    <property type="entry name" value="POZ domain"/>
    <property type="match status" value="1"/>
</dbReference>
<accession>A0A2R6NV65</accession>
<reference evidence="2 3" key="1">
    <citation type="submission" date="2018-02" db="EMBL/GenBank/DDBJ databases">
        <title>Genome sequence of the basidiomycete white-rot fungus Phlebia centrifuga.</title>
        <authorList>
            <person name="Granchi Z."/>
            <person name="Peng M."/>
            <person name="de Vries R.P."/>
            <person name="Hilden K."/>
            <person name="Makela M.R."/>
            <person name="Grigoriev I."/>
            <person name="Riley R."/>
        </authorList>
    </citation>
    <scope>NUCLEOTIDE SEQUENCE [LARGE SCALE GENOMIC DNA]</scope>
    <source>
        <strain evidence="2 3">FBCC195</strain>
    </source>
</reference>
<comment type="caution">
    <text evidence="2">The sequence shown here is derived from an EMBL/GenBank/DDBJ whole genome shotgun (WGS) entry which is preliminary data.</text>
</comment>
<proteinExistence type="predicted"/>
<dbReference type="Gene3D" id="3.30.710.10">
    <property type="entry name" value="Potassium Channel Kv1.1, Chain A"/>
    <property type="match status" value="1"/>
</dbReference>
<dbReference type="InterPro" id="IPR011333">
    <property type="entry name" value="SKP1/BTB/POZ_sf"/>
</dbReference>
<evidence type="ECO:0000313" key="2">
    <source>
        <dbReference type="EMBL" id="PSR77421.1"/>
    </source>
</evidence>
<name>A0A2R6NV65_9APHY</name>
<dbReference type="Proteomes" id="UP000186601">
    <property type="component" value="Unassembled WGS sequence"/>
</dbReference>
<dbReference type="InterPro" id="IPR000210">
    <property type="entry name" value="BTB/POZ_dom"/>
</dbReference>
<dbReference type="EMBL" id="MLYV02000794">
    <property type="protein sequence ID" value="PSR77421.1"/>
    <property type="molecule type" value="Genomic_DNA"/>
</dbReference>
<sequence>MSVEPDIKIASTPFDDETADLILRTIDNVDFYVHKFILSKASPVFAEMLAFPHPPPGAQGVDAGDYCNSIPVVKIQERSNEMDNLLRCWYPNCVPTLDEISAIVPLRWDCADALGRFAETDPLRVYAIACRFGFETQARQAAKCSLLFSFFSLSLTSGAIGEELELITGAELQRFWRYRSDCLSAVSCLTQASYWTDSWKRECLPLWRSSIAADCQCGTNDRRFEGVMTRYDPEQDGNIEEPTMYYVTNWFVRYLQDIQDGLDGFYKVLSRDLTRACTDAANRAATTANACPVCRDEFFSGFSHFFASFTAEAGVEIAMVRHG</sequence>
<organism evidence="2 3">
    <name type="scientific">Hermanssonia centrifuga</name>
    <dbReference type="NCBI Taxonomy" id="98765"/>
    <lineage>
        <taxon>Eukaryota</taxon>
        <taxon>Fungi</taxon>
        <taxon>Dikarya</taxon>
        <taxon>Basidiomycota</taxon>
        <taxon>Agaricomycotina</taxon>
        <taxon>Agaricomycetes</taxon>
        <taxon>Polyporales</taxon>
        <taxon>Meruliaceae</taxon>
        <taxon>Hermanssonia</taxon>
    </lineage>
</organism>
<dbReference type="AlphaFoldDB" id="A0A2R6NV65"/>
<evidence type="ECO:0000259" key="1">
    <source>
        <dbReference type="PROSITE" id="PS50097"/>
    </source>
</evidence>
<protein>
    <recommendedName>
        <fullName evidence="1">BTB domain-containing protein</fullName>
    </recommendedName>
</protein>
<feature type="domain" description="BTB" evidence="1">
    <location>
        <begin position="19"/>
        <end position="98"/>
    </location>
</feature>
<gene>
    <name evidence="2" type="ORF">PHLCEN_2v7852</name>
</gene>
<dbReference type="STRING" id="98765.A0A2R6NV65"/>